<dbReference type="SUPFAM" id="SSF143447">
    <property type="entry name" value="AMMECR1-like"/>
    <property type="match status" value="1"/>
</dbReference>
<evidence type="ECO:0000259" key="1">
    <source>
        <dbReference type="PROSITE" id="PS51112"/>
    </source>
</evidence>
<dbReference type="Proteomes" id="UP000177905">
    <property type="component" value="Unassembled WGS sequence"/>
</dbReference>
<dbReference type="InterPro" id="IPR036071">
    <property type="entry name" value="AMMECR1_dom_sf"/>
</dbReference>
<dbReference type="EMBL" id="MEUA01000044">
    <property type="protein sequence ID" value="OGC14028.1"/>
    <property type="molecule type" value="Genomic_DNA"/>
</dbReference>
<organism evidence="2 3">
    <name type="scientific">candidate division WOR-1 bacterium RIFOXYB2_FULL_36_35</name>
    <dbReference type="NCBI Taxonomy" id="1802578"/>
    <lineage>
        <taxon>Bacteria</taxon>
        <taxon>Bacillati</taxon>
        <taxon>Saganbacteria</taxon>
    </lineage>
</organism>
<dbReference type="InterPro" id="IPR002733">
    <property type="entry name" value="AMMECR1_domain"/>
</dbReference>
<dbReference type="NCBIfam" id="TIGR00296">
    <property type="entry name" value="TIGR00296 family protein"/>
    <property type="match status" value="1"/>
</dbReference>
<dbReference type="AlphaFoldDB" id="A0A1F4S0S5"/>
<reference evidence="2 3" key="1">
    <citation type="journal article" date="2016" name="Nat. Commun.">
        <title>Thousands of microbial genomes shed light on interconnected biogeochemical processes in an aquifer system.</title>
        <authorList>
            <person name="Anantharaman K."/>
            <person name="Brown C.T."/>
            <person name="Hug L.A."/>
            <person name="Sharon I."/>
            <person name="Castelle C.J."/>
            <person name="Probst A.J."/>
            <person name="Thomas B.C."/>
            <person name="Singh A."/>
            <person name="Wilkins M.J."/>
            <person name="Karaoz U."/>
            <person name="Brodie E.L."/>
            <person name="Williams K.H."/>
            <person name="Hubbard S.S."/>
            <person name="Banfield J.F."/>
        </authorList>
    </citation>
    <scope>NUCLEOTIDE SEQUENCE [LARGE SCALE GENOMIC DNA]</scope>
</reference>
<sequence length="173" mass="19449">MWWLNLSKITDLAKKAIESYVEKGEIISPPYNLDIEMQKKAGVFVCIKKAGALRGCIGTFAPTKENVADEIIKNAIDSASKDPRFPKITKNELSEISVSVDILTDPVRVKNIRELDAKKFGIIVKSGFRRGLLLPDLEGVNTPAQQIEICRRKGGIGLEEEIELFKFEVRRFE</sequence>
<feature type="domain" description="AMMECR1" evidence="1">
    <location>
        <begin position="4"/>
        <end position="173"/>
    </location>
</feature>
<dbReference type="PROSITE" id="PS51112">
    <property type="entry name" value="AMMECR1"/>
    <property type="match status" value="1"/>
</dbReference>
<dbReference type="InterPro" id="IPR023473">
    <property type="entry name" value="AMMECR1"/>
</dbReference>
<dbReference type="NCBIfam" id="TIGR04335">
    <property type="entry name" value="AmmeMemoSam_A"/>
    <property type="match status" value="1"/>
</dbReference>
<name>A0A1F4S0S5_UNCSA</name>
<comment type="caution">
    <text evidence="2">The sequence shown here is derived from an EMBL/GenBank/DDBJ whole genome shotgun (WGS) entry which is preliminary data.</text>
</comment>
<gene>
    <name evidence="2" type="ORF">A2290_02430</name>
</gene>
<dbReference type="InterPro" id="IPR027623">
    <property type="entry name" value="AmmeMemoSam_A"/>
</dbReference>
<dbReference type="PANTHER" id="PTHR13016">
    <property type="entry name" value="AMMECR1 HOMOLOG"/>
    <property type="match status" value="1"/>
</dbReference>
<dbReference type="PANTHER" id="PTHR13016:SF0">
    <property type="entry name" value="AMME SYNDROME CANDIDATE GENE 1 PROTEIN"/>
    <property type="match status" value="1"/>
</dbReference>
<evidence type="ECO:0000313" key="2">
    <source>
        <dbReference type="EMBL" id="OGC14028.1"/>
    </source>
</evidence>
<dbReference type="InterPro" id="IPR027485">
    <property type="entry name" value="AMMECR1_N"/>
</dbReference>
<evidence type="ECO:0000313" key="3">
    <source>
        <dbReference type="Proteomes" id="UP000177905"/>
    </source>
</evidence>
<dbReference type="Pfam" id="PF01871">
    <property type="entry name" value="AMMECR1"/>
    <property type="match status" value="1"/>
</dbReference>
<protein>
    <submittedName>
        <fullName evidence="2">AMMECR1 domain-containing protein</fullName>
    </submittedName>
</protein>
<dbReference type="Gene3D" id="3.30.700.20">
    <property type="entry name" value="Hypothetical protein ph0010, domain 1"/>
    <property type="match status" value="1"/>
</dbReference>
<proteinExistence type="predicted"/>
<accession>A0A1F4S0S5</accession>